<dbReference type="EMBL" id="NVCO01000078">
    <property type="protein sequence ID" value="PFT40076.1"/>
    <property type="molecule type" value="Genomic_DNA"/>
</dbReference>
<comment type="caution">
    <text evidence="2">The sequence shown here is derived from an EMBL/GenBank/DDBJ whole genome shotgun (WGS) entry which is preliminary data.</text>
</comment>
<accession>A0A9X7FUA1</accession>
<organism evidence="2 3">
    <name type="scientific">Bacillus thuringiensis</name>
    <dbReference type="NCBI Taxonomy" id="1428"/>
    <lineage>
        <taxon>Bacteria</taxon>
        <taxon>Bacillati</taxon>
        <taxon>Bacillota</taxon>
        <taxon>Bacilli</taxon>
        <taxon>Bacillales</taxon>
        <taxon>Bacillaceae</taxon>
        <taxon>Bacillus</taxon>
        <taxon>Bacillus cereus group</taxon>
    </lineage>
</organism>
<dbReference type="Proteomes" id="UP000226106">
    <property type="component" value="Unassembled WGS sequence"/>
</dbReference>
<reference evidence="2 3" key="1">
    <citation type="submission" date="2017-09" db="EMBL/GenBank/DDBJ databases">
        <title>Large-scale bioinformatics analysis of Bacillus genomes uncovers conserved roles of natural products in bacterial physiology.</title>
        <authorList>
            <consortium name="Agbiome Team Llc"/>
            <person name="Bleich R.M."/>
            <person name="Grubbs K.J."/>
            <person name="Santa Maria K.C."/>
            <person name="Allen S.E."/>
            <person name="Farag S."/>
            <person name="Shank E.A."/>
            <person name="Bowers A."/>
        </authorList>
    </citation>
    <scope>NUCLEOTIDE SEQUENCE [LARGE SCALE GENOMIC DNA]</scope>
    <source>
        <strain evidence="2 3">AFS065400</strain>
    </source>
</reference>
<name>A0A9X7FUA1_BACTU</name>
<gene>
    <name evidence="2" type="ORF">COK72_22175</name>
</gene>
<keyword evidence="1" id="KW-0812">Transmembrane</keyword>
<feature type="transmembrane region" description="Helical" evidence="1">
    <location>
        <begin position="16"/>
        <end position="39"/>
    </location>
</feature>
<evidence type="ECO:0000313" key="2">
    <source>
        <dbReference type="EMBL" id="PFT40076.1"/>
    </source>
</evidence>
<evidence type="ECO:0000256" key="1">
    <source>
        <dbReference type="SAM" id="Phobius"/>
    </source>
</evidence>
<proteinExistence type="predicted"/>
<keyword evidence="1" id="KW-0472">Membrane</keyword>
<protein>
    <submittedName>
        <fullName evidence="2">Uncharacterized protein</fullName>
    </submittedName>
</protein>
<sequence length="71" mass="8657">MDLACFFRYMNGCESLLVMLLLYGKNFIFSSFYFTCFLLEKKEETTVFKNVYMLKFFWRKSLFLIVKCIKN</sequence>
<evidence type="ECO:0000313" key="3">
    <source>
        <dbReference type="Proteomes" id="UP000226106"/>
    </source>
</evidence>
<dbReference type="AlphaFoldDB" id="A0A9X7FUA1"/>
<keyword evidence="1" id="KW-1133">Transmembrane helix</keyword>